<dbReference type="Proteomes" id="UP000789920">
    <property type="component" value="Unassembled WGS sequence"/>
</dbReference>
<protein>
    <submittedName>
        <fullName evidence="1">6590_t:CDS:1</fullName>
    </submittedName>
</protein>
<gene>
    <name evidence="1" type="ORF">RPERSI_LOCUS29235</name>
</gene>
<name>A0ACA9SDE9_9GLOM</name>
<feature type="non-terminal residue" evidence="1">
    <location>
        <position position="106"/>
    </location>
</feature>
<reference evidence="1" key="1">
    <citation type="submission" date="2021-06" db="EMBL/GenBank/DDBJ databases">
        <authorList>
            <person name="Kallberg Y."/>
            <person name="Tangrot J."/>
            <person name="Rosling A."/>
        </authorList>
    </citation>
    <scope>NUCLEOTIDE SEQUENCE</scope>
    <source>
        <strain evidence="1">MA461A</strain>
    </source>
</reference>
<dbReference type="EMBL" id="CAJVQC010109498">
    <property type="protein sequence ID" value="CAG8834569.1"/>
    <property type="molecule type" value="Genomic_DNA"/>
</dbReference>
<feature type="non-terminal residue" evidence="1">
    <location>
        <position position="1"/>
    </location>
</feature>
<proteinExistence type="predicted"/>
<organism evidence="1 2">
    <name type="scientific">Racocetra persica</name>
    <dbReference type="NCBI Taxonomy" id="160502"/>
    <lineage>
        <taxon>Eukaryota</taxon>
        <taxon>Fungi</taxon>
        <taxon>Fungi incertae sedis</taxon>
        <taxon>Mucoromycota</taxon>
        <taxon>Glomeromycotina</taxon>
        <taxon>Glomeromycetes</taxon>
        <taxon>Diversisporales</taxon>
        <taxon>Gigasporaceae</taxon>
        <taxon>Racocetra</taxon>
    </lineage>
</organism>
<sequence length="106" mass="12485">DTKVSLYQEICNIKNQLGKPKDSIQQLDPTLLKDPQIRLSWFYRELLVLEKLDECQYVENFLGISKMSRFMEPKLSNFHFAILHNETNMAINQLVDAINWMAPEKL</sequence>
<evidence type="ECO:0000313" key="2">
    <source>
        <dbReference type="Proteomes" id="UP000789920"/>
    </source>
</evidence>
<accession>A0ACA9SDE9</accession>
<keyword evidence="2" id="KW-1185">Reference proteome</keyword>
<comment type="caution">
    <text evidence="1">The sequence shown here is derived from an EMBL/GenBank/DDBJ whole genome shotgun (WGS) entry which is preliminary data.</text>
</comment>
<evidence type="ECO:0000313" key="1">
    <source>
        <dbReference type="EMBL" id="CAG8834569.1"/>
    </source>
</evidence>